<keyword evidence="5" id="KW-1185">Reference proteome</keyword>
<evidence type="ECO:0000313" key="4">
    <source>
        <dbReference type="EMBL" id="CAL4916566.1"/>
    </source>
</evidence>
<reference evidence="5" key="1">
    <citation type="submission" date="2024-06" db="EMBL/GenBank/DDBJ databases">
        <authorList>
            <person name="Ryan C."/>
        </authorList>
    </citation>
    <scope>NUCLEOTIDE SEQUENCE [LARGE SCALE GENOMIC DNA]</scope>
</reference>
<evidence type="ECO:0000256" key="3">
    <source>
        <dbReference type="SAM" id="MobiDB-lite"/>
    </source>
</evidence>
<gene>
    <name evidence="4" type="ORF">URODEC1_LOCUS18075</name>
</gene>
<reference evidence="4 5" key="2">
    <citation type="submission" date="2024-10" db="EMBL/GenBank/DDBJ databases">
        <authorList>
            <person name="Ryan C."/>
        </authorList>
    </citation>
    <scope>NUCLEOTIDE SEQUENCE [LARGE SCALE GENOMIC DNA]</scope>
</reference>
<feature type="region of interest" description="Disordered" evidence="3">
    <location>
        <begin position="1"/>
        <end position="28"/>
    </location>
</feature>
<proteinExistence type="predicted"/>
<organism evidence="4 5">
    <name type="scientific">Urochloa decumbens</name>
    <dbReference type="NCBI Taxonomy" id="240449"/>
    <lineage>
        <taxon>Eukaryota</taxon>
        <taxon>Viridiplantae</taxon>
        <taxon>Streptophyta</taxon>
        <taxon>Embryophyta</taxon>
        <taxon>Tracheophyta</taxon>
        <taxon>Spermatophyta</taxon>
        <taxon>Magnoliopsida</taxon>
        <taxon>Liliopsida</taxon>
        <taxon>Poales</taxon>
        <taxon>Poaceae</taxon>
        <taxon>PACMAD clade</taxon>
        <taxon>Panicoideae</taxon>
        <taxon>Panicodae</taxon>
        <taxon>Paniceae</taxon>
        <taxon>Melinidinae</taxon>
        <taxon>Urochloa</taxon>
    </lineage>
</organism>
<dbReference type="EMBL" id="OZ075123">
    <property type="protein sequence ID" value="CAL4916566.1"/>
    <property type="molecule type" value="Genomic_DNA"/>
</dbReference>
<sequence length="466" mass="49603">MPPAVRTRHTTTVSLPSDDGAPLLPPPGRRVPLSPFDANWAALPPVCHVFLFPAPSSSPPLPFQDVAHALKSSLSVVLPAFHPLAGELTYSPESRTAVSIILAEDAYVAFVEAETELEFARLVEERAEHEQDVVDVLRQLVPDIRRHELPAPVMAAQVTEFVGGSGGIAVGVAVHHAAVDGHGLWRFIEMWAAAAGVQQGRVAGEPAPPVHDRSLVRFDGDEEVVAVFLRQLTPDLPRVSHLPKVVPTQDPSRECRPMLSRRTFTLPASTVRRLKQRLAAAAATGASSRTPPSTFAALAAHAWVSLARASGFTDGGPMFAAFLADCRAHVSPPAPGSYAGNCVAPVMISLSGEEVAGADGPARAFLAIREAVEEVRRDPLADCGRWIAKFDDIPPGRTVVLVGSPRFPAYAVDFGFGTPARVEKTSLNHDGEISLLTGREAGSVQASVVISSDKMPAFREMFAADV</sequence>
<name>A0ABC8WXM8_9POAL</name>
<protein>
    <submittedName>
        <fullName evidence="4">Uncharacterized protein</fullName>
    </submittedName>
</protein>
<dbReference type="InterPro" id="IPR051504">
    <property type="entry name" value="Plant_metabolite_acyltrans"/>
</dbReference>
<dbReference type="Gene3D" id="3.30.559.10">
    <property type="entry name" value="Chloramphenicol acetyltransferase-like domain"/>
    <property type="match status" value="2"/>
</dbReference>
<evidence type="ECO:0000256" key="2">
    <source>
        <dbReference type="ARBA" id="ARBA00023315"/>
    </source>
</evidence>
<evidence type="ECO:0000313" key="5">
    <source>
        <dbReference type="Proteomes" id="UP001497457"/>
    </source>
</evidence>
<dbReference type="Pfam" id="PF02458">
    <property type="entry name" value="Transferase"/>
    <property type="match status" value="1"/>
</dbReference>
<dbReference type="AlphaFoldDB" id="A0ABC8WXM8"/>
<keyword evidence="1" id="KW-0808">Transferase</keyword>
<dbReference type="Proteomes" id="UP001497457">
    <property type="component" value="Chromosome 13rd"/>
</dbReference>
<dbReference type="InterPro" id="IPR023213">
    <property type="entry name" value="CAT-like_dom_sf"/>
</dbReference>
<evidence type="ECO:0000256" key="1">
    <source>
        <dbReference type="ARBA" id="ARBA00022679"/>
    </source>
</evidence>
<keyword evidence="2" id="KW-0012">Acyltransferase</keyword>
<dbReference type="PANTHER" id="PTHR31625">
    <property type="match status" value="1"/>
</dbReference>
<dbReference type="GO" id="GO:0016747">
    <property type="term" value="F:acyltransferase activity, transferring groups other than amino-acyl groups"/>
    <property type="evidence" value="ECO:0007669"/>
    <property type="project" value="UniProtKB-ARBA"/>
</dbReference>
<accession>A0ABC8WXM8</accession>